<accession>A0ABR6ZGA4</accession>
<keyword evidence="1" id="KW-0812">Transmembrane</keyword>
<evidence type="ECO:0000256" key="1">
    <source>
        <dbReference type="SAM" id="Phobius"/>
    </source>
</evidence>
<dbReference type="RefSeq" id="WP_186956321.1">
    <property type="nucleotide sequence ID" value="NZ_JACOFX010000019.1"/>
</dbReference>
<comment type="caution">
    <text evidence="2">The sequence shown here is derived from an EMBL/GenBank/DDBJ whole genome shotgun (WGS) entry which is preliminary data.</text>
</comment>
<name>A0ABR6ZGA4_9BURK</name>
<protein>
    <submittedName>
        <fullName evidence="2">Uncharacterized protein</fullName>
    </submittedName>
</protein>
<gene>
    <name evidence="2" type="ORF">H8L47_24565</name>
</gene>
<keyword evidence="3" id="KW-1185">Reference proteome</keyword>
<dbReference type="Proteomes" id="UP000646911">
    <property type="component" value="Unassembled WGS sequence"/>
</dbReference>
<organism evidence="2 3">
    <name type="scientific">Undibacterium umbellatum</name>
    <dbReference type="NCBI Taxonomy" id="2762300"/>
    <lineage>
        <taxon>Bacteria</taxon>
        <taxon>Pseudomonadati</taxon>
        <taxon>Pseudomonadota</taxon>
        <taxon>Betaproteobacteria</taxon>
        <taxon>Burkholderiales</taxon>
        <taxon>Oxalobacteraceae</taxon>
        <taxon>Undibacterium</taxon>
    </lineage>
</organism>
<proteinExistence type="predicted"/>
<keyword evidence="1" id="KW-1133">Transmembrane helix</keyword>
<evidence type="ECO:0000313" key="3">
    <source>
        <dbReference type="Proteomes" id="UP000646911"/>
    </source>
</evidence>
<dbReference type="EMBL" id="JACOFX010000019">
    <property type="protein sequence ID" value="MBC3910747.1"/>
    <property type="molecule type" value="Genomic_DNA"/>
</dbReference>
<keyword evidence="1" id="KW-0472">Membrane</keyword>
<feature type="transmembrane region" description="Helical" evidence="1">
    <location>
        <begin position="37"/>
        <end position="60"/>
    </location>
</feature>
<sequence length="103" mass="11549">MNKKLAKAVQELPVPVAKKTRRYGFEFYRDNFRRMTVLALGLVGLDIVLVVAMFLVYASFPSRDLYATTRNGLLVKLKQFDNVDQVKASRAAKAAVKVESANP</sequence>
<evidence type="ECO:0000313" key="2">
    <source>
        <dbReference type="EMBL" id="MBC3910747.1"/>
    </source>
</evidence>
<reference evidence="2 3" key="1">
    <citation type="submission" date="2020-08" db="EMBL/GenBank/DDBJ databases">
        <title>Novel species isolated from subtropical streams in China.</title>
        <authorList>
            <person name="Lu H."/>
        </authorList>
    </citation>
    <scope>NUCLEOTIDE SEQUENCE [LARGE SCALE GENOMIC DNA]</scope>
    <source>
        <strain evidence="2 3">NL8W</strain>
    </source>
</reference>